<evidence type="ECO:0000313" key="3">
    <source>
        <dbReference type="Proteomes" id="UP000824132"/>
    </source>
</evidence>
<proteinExistence type="predicted"/>
<reference evidence="2" key="1">
    <citation type="journal article" date="2021" name="PeerJ">
        <title>Extensive microbial diversity within the chicken gut microbiome revealed by metagenomics and culture.</title>
        <authorList>
            <person name="Gilroy R."/>
            <person name="Ravi A."/>
            <person name="Getino M."/>
            <person name="Pursley I."/>
            <person name="Horton D.L."/>
            <person name="Alikhan N.F."/>
            <person name="Baker D."/>
            <person name="Gharbi K."/>
            <person name="Hall N."/>
            <person name="Watson M."/>
            <person name="Adriaenssens E.M."/>
            <person name="Foster-Nyarko E."/>
            <person name="Jarju S."/>
            <person name="Secka A."/>
            <person name="Antonio M."/>
            <person name="Oren A."/>
            <person name="Chaudhuri R.R."/>
            <person name="La Ragione R."/>
            <person name="Hildebrand F."/>
            <person name="Pallen M.J."/>
        </authorList>
    </citation>
    <scope>NUCLEOTIDE SEQUENCE</scope>
    <source>
        <strain evidence="2">CHK187-5294</strain>
    </source>
</reference>
<dbReference type="EMBL" id="DXCL01000045">
    <property type="protein sequence ID" value="HIZ04111.1"/>
    <property type="molecule type" value="Genomic_DNA"/>
</dbReference>
<dbReference type="AlphaFoldDB" id="A0A9D2IEC0"/>
<comment type="caution">
    <text evidence="2">The sequence shown here is derived from an EMBL/GenBank/DDBJ whole genome shotgun (WGS) entry which is preliminary data.</text>
</comment>
<protein>
    <submittedName>
        <fullName evidence="2">Uncharacterized protein</fullName>
    </submittedName>
</protein>
<evidence type="ECO:0000256" key="1">
    <source>
        <dbReference type="SAM" id="Phobius"/>
    </source>
</evidence>
<keyword evidence="1" id="KW-0472">Membrane</keyword>
<sequence>MQRKKSFWFYPAAVVCLYFLLCGFAPPRLPQNTFIDGADVSGMAAPAALSAVRERLAEELADKVFTIRAGGRAYSFRYPEIYYETNAREVVRAAR</sequence>
<accession>A0A9D2IEC0</accession>
<feature type="non-terminal residue" evidence="2">
    <location>
        <position position="95"/>
    </location>
</feature>
<keyword evidence="1" id="KW-1133">Transmembrane helix</keyword>
<name>A0A9D2IEC0_9FIRM</name>
<keyword evidence="1" id="KW-0812">Transmembrane</keyword>
<gene>
    <name evidence="2" type="ORF">H9727_07480</name>
</gene>
<dbReference type="Proteomes" id="UP000824132">
    <property type="component" value="Unassembled WGS sequence"/>
</dbReference>
<reference evidence="2" key="2">
    <citation type="submission" date="2021-04" db="EMBL/GenBank/DDBJ databases">
        <authorList>
            <person name="Gilroy R."/>
        </authorList>
    </citation>
    <scope>NUCLEOTIDE SEQUENCE</scope>
    <source>
        <strain evidence="2">CHK187-5294</strain>
    </source>
</reference>
<organism evidence="2 3">
    <name type="scientific">Candidatus Borkfalkia avistercoris</name>
    <dbReference type="NCBI Taxonomy" id="2838504"/>
    <lineage>
        <taxon>Bacteria</taxon>
        <taxon>Bacillati</taxon>
        <taxon>Bacillota</taxon>
        <taxon>Clostridia</taxon>
        <taxon>Christensenellales</taxon>
        <taxon>Christensenellaceae</taxon>
        <taxon>Candidatus Borkfalkia</taxon>
    </lineage>
</organism>
<evidence type="ECO:0000313" key="2">
    <source>
        <dbReference type="EMBL" id="HIZ04111.1"/>
    </source>
</evidence>
<feature type="transmembrane region" description="Helical" evidence="1">
    <location>
        <begin position="7"/>
        <end position="26"/>
    </location>
</feature>